<dbReference type="Proteomes" id="UP000053660">
    <property type="component" value="Unassembled WGS sequence"/>
</dbReference>
<feature type="domain" description="RDRP C-terminal head" evidence="3">
    <location>
        <begin position="2"/>
        <end position="41"/>
    </location>
</feature>
<dbReference type="EMBL" id="KN612308">
    <property type="protein sequence ID" value="KHJ75883.1"/>
    <property type="molecule type" value="Genomic_DNA"/>
</dbReference>
<dbReference type="Pfam" id="PF24642">
    <property type="entry name" value="DUF7636"/>
    <property type="match status" value="1"/>
</dbReference>
<name>A0A0B1RS39_OESDE</name>
<dbReference type="AlphaFoldDB" id="A0A0B1RS39"/>
<dbReference type="Pfam" id="PF26253">
    <property type="entry name" value="RdRP_head"/>
    <property type="match status" value="1"/>
</dbReference>
<dbReference type="Pfam" id="PF24934">
    <property type="entry name" value="DUF7752"/>
    <property type="match status" value="1"/>
</dbReference>
<organism evidence="4 5">
    <name type="scientific">Oesophagostomum dentatum</name>
    <name type="common">Nodular worm</name>
    <dbReference type="NCBI Taxonomy" id="61180"/>
    <lineage>
        <taxon>Eukaryota</taxon>
        <taxon>Metazoa</taxon>
        <taxon>Ecdysozoa</taxon>
        <taxon>Nematoda</taxon>
        <taxon>Chromadorea</taxon>
        <taxon>Rhabditida</taxon>
        <taxon>Rhabditina</taxon>
        <taxon>Rhabditomorpha</taxon>
        <taxon>Strongyloidea</taxon>
        <taxon>Strongylidae</taxon>
        <taxon>Oesophagostomum</taxon>
    </lineage>
</organism>
<dbReference type="OrthoDB" id="6513042at2759"/>
<dbReference type="InterPro" id="IPR056053">
    <property type="entry name" value="DUF7636"/>
</dbReference>
<sequence>MQQKAVAYYRVCYETAQQTLERILSFAWLAYDVLALVKQERIINEENHIPAATPLYEMLKNRINNFCEKNLASFYSFADNLSGEAKQPIVMYMNHYTGLRRMMFIVCEWAARNRLLLGRLQSHHVCLILILYATGQLQGSLNRQKPFLEEIEGSDVNCENPEDIDDDSQMEIIVAFFEYLASRAFRKLPHISFDTLGYACVFLRGEWIPMHETAVKTYYNMVFNLKFDELDDNVYLDPSRSLAIRESEPFVIELPERADILEVTDRIKEKTGVDEVSLRRLPCRQEG</sequence>
<reference evidence="4 5" key="1">
    <citation type="submission" date="2014-03" db="EMBL/GenBank/DDBJ databases">
        <title>Draft genome of the hookworm Oesophagostomum dentatum.</title>
        <authorList>
            <person name="Mitreva M."/>
        </authorList>
    </citation>
    <scope>NUCLEOTIDE SEQUENCE [LARGE SCALE GENOMIC DNA]</scope>
    <source>
        <strain evidence="4 5">OD-Hann</strain>
    </source>
</reference>
<evidence type="ECO:0000259" key="1">
    <source>
        <dbReference type="Pfam" id="PF24642"/>
    </source>
</evidence>
<proteinExistence type="predicted"/>
<evidence type="ECO:0000313" key="5">
    <source>
        <dbReference type="Proteomes" id="UP000053660"/>
    </source>
</evidence>
<dbReference type="InterPro" id="IPR058752">
    <property type="entry name" value="RDRP_C_head"/>
</dbReference>
<dbReference type="InterPro" id="IPR056654">
    <property type="entry name" value="DUF7752"/>
</dbReference>
<evidence type="ECO:0000259" key="3">
    <source>
        <dbReference type="Pfam" id="PF26253"/>
    </source>
</evidence>
<keyword evidence="5" id="KW-1185">Reference proteome</keyword>
<feature type="domain" description="DUF7752" evidence="2">
    <location>
        <begin position="92"/>
        <end position="193"/>
    </location>
</feature>
<evidence type="ECO:0000259" key="2">
    <source>
        <dbReference type="Pfam" id="PF24934"/>
    </source>
</evidence>
<protein>
    <submittedName>
        <fullName evidence="4">Uncharacterized protein</fullName>
    </submittedName>
</protein>
<accession>A0A0B1RS39</accession>
<feature type="domain" description="DUF7636" evidence="1">
    <location>
        <begin position="244"/>
        <end position="282"/>
    </location>
</feature>
<evidence type="ECO:0000313" key="4">
    <source>
        <dbReference type="EMBL" id="KHJ75883.1"/>
    </source>
</evidence>
<feature type="non-terminal residue" evidence="4">
    <location>
        <position position="287"/>
    </location>
</feature>
<gene>
    <name evidence="4" type="ORF">OESDEN_24499</name>
</gene>